<organism evidence="2 3">
    <name type="scientific">Kingella potus</name>
    <dbReference type="NCBI Taxonomy" id="265175"/>
    <lineage>
        <taxon>Bacteria</taxon>
        <taxon>Pseudomonadati</taxon>
        <taxon>Pseudomonadota</taxon>
        <taxon>Betaproteobacteria</taxon>
        <taxon>Neisseriales</taxon>
        <taxon>Neisseriaceae</taxon>
        <taxon>Kingella</taxon>
    </lineage>
</organism>
<dbReference type="InterPro" id="IPR029033">
    <property type="entry name" value="His_PPase_superfam"/>
</dbReference>
<sequence>MKNIYLIRHAQSEANAMPAHGGTVNRRNADIPITALGQTQAGNLARWLAEHTPAPDAVFVSPYLRTHQTAAPFLEQGRLKAEVLHDLHEFNYLSYANIEGKTFAQLRGLSEDYWQRNDPDYRDGGDCDSFASFYRRISDTREYFRRLPEGSYTVFGHGFWIGLLLWQLIRRDNGIDMRRFRTFELQVRPRNTEVFLLRSDKDGETITKVRRLND</sequence>
<dbReference type="PANTHER" id="PTHR48100:SF1">
    <property type="entry name" value="HISTIDINE PHOSPHATASE FAMILY PROTEIN-RELATED"/>
    <property type="match status" value="1"/>
</dbReference>
<dbReference type="Proteomes" id="UP000254293">
    <property type="component" value="Unassembled WGS sequence"/>
</dbReference>
<proteinExistence type="predicted"/>
<evidence type="ECO:0000313" key="3">
    <source>
        <dbReference type="Proteomes" id="UP000254293"/>
    </source>
</evidence>
<dbReference type="Gene3D" id="3.40.50.1240">
    <property type="entry name" value="Phosphoglycerate mutase-like"/>
    <property type="match status" value="1"/>
</dbReference>
<name>A0A377QZC6_9NEIS</name>
<dbReference type="SUPFAM" id="SSF53254">
    <property type="entry name" value="Phosphoglycerate mutase-like"/>
    <property type="match status" value="1"/>
</dbReference>
<dbReference type="Pfam" id="PF00300">
    <property type="entry name" value="His_Phos_1"/>
    <property type="match status" value="1"/>
</dbReference>
<dbReference type="OrthoDB" id="9082843at2"/>
<dbReference type="PANTHER" id="PTHR48100">
    <property type="entry name" value="BROAD-SPECIFICITY PHOSPHATASE YOR283W-RELATED"/>
    <property type="match status" value="1"/>
</dbReference>
<keyword evidence="3" id="KW-1185">Reference proteome</keyword>
<accession>A0A377QZC6</accession>
<dbReference type="InterPro" id="IPR050275">
    <property type="entry name" value="PGM_Phosphatase"/>
</dbReference>
<dbReference type="EMBL" id="UGJJ01000001">
    <property type="protein sequence ID" value="STR00090.1"/>
    <property type="molecule type" value="Genomic_DNA"/>
</dbReference>
<dbReference type="GO" id="GO:0005737">
    <property type="term" value="C:cytoplasm"/>
    <property type="evidence" value="ECO:0007669"/>
    <property type="project" value="TreeGrafter"/>
</dbReference>
<dbReference type="GO" id="GO:0016791">
    <property type="term" value="F:phosphatase activity"/>
    <property type="evidence" value="ECO:0007669"/>
    <property type="project" value="TreeGrafter"/>
</dbReference>
<dbReference type="InterPro" id="IPR013078">
    <property type="entry name" value="His_Pase_superF_clade-1"/>
</dbReference>
<dbReference type="RefSeq" id="WP_115307413.1">
    <property type="nucleotide sequence ID" value="NZ_CP091516.1"/>
</dbReference>
<reference evidence="2 3" key="1">
    <citation type="submission" date="2018-06" db="EMBL/GenBank/DDBJ databases">
        <authorList>
            <consortium name="Pathogen Informatics"/>
            <person name="Doyle S."/>
        </authorList>
    </citation>
    <scope>NUCLEOTIDE SEQUENCE [LARGE SCALE GENOMIC DNA]</scope>
    <source>
        <strain evidence="2 3">NCTC13336</strain>
    </source>
</reference>
<feature type="transmembrane region" description="Helical" evidence="1">
    <location>
        <begin position="150"/>
        <end position="169"/>
    </location>
</feature>
<protein>
    <submittedName>
        <fullName evidence="2">Bifunctional RNase H/acid phosphatase</fullName>
    </submittedName>
</protein>
<dbReference type="AlphaFoldDB" id="A0A377QZC6"/>
<dbReference type="CDD" id="cd07067">
    <property type="entry name" value="HP_PGM_like"/>
    <property type="match status" value="1"/>
</dbReference>
<dbReference type="SMART" id="SM00855">
    <property type="entry name" value="PGAM"/>
    <property type="match status" value="1"/>
</dbReference>
<keyword evidence="1" id="KW-0812">Transmembrane</keyword>
<evidence type="ECO:0000256" key="1">
    <source>
        <dbReference type="SAM" id="Phobius"/>
    </source>
</evidence>
<keyword evidence="1" id="KW-0472">Membrane</keyword>
<keyword evidence="1" id="KW-1133">Transmembrane helix</keyword>
<gene>
    <name evidence="2" type="ORF">NCTC13336_00286</name>
</gene>
<evidence type="ECO:0000313" key="2">
    <source>
        <dbReference type="EMBL" id="STR00090.1"/>
    </source>
</evidence>